<accession>W2LL10</accession>
<protein>
    <submittedName>
        <fullName evidence="1">Uncharacterized protein</fullName>
    </submittedName>
</protein>
<dbReference type="Proteomes" id="UP000054423">
    <property type="component" value="Unassembled WGS sequence"/>
</dbReference>
<gene>
    <name evidence="1" type="ORF">L917_04737</name>
</gene>
<sequence length="103" mass="11682">MYYQGAMCLQLQWKRPTTRCFLHDLRLIFISRTSVLWNVCQSGTTYSKTLAISGARDPNSDRLSPSCLATLFVNGISCRSKCHRASFAFDIQHCFLHAPPLPL</sequence>
<evidence type="ECO:0000313" key="1">
    <source>
        <dbReference type="EMBL" id="ETL98153.1"/>
    </source>
</evidence>
<organism evidence="1">
    <name type="scientific">Phytophthora nicotianae</name>
    <name type="common">Potato buckeye rot agent</name>
    <name type="synonym">Phytophthora parasitica</name>
    <dbReference type="NCBI Taxonomy" id="4792"/>
    <lineage>
        <taxon>Eukaryota</taxon>
        <taxon>Sar</taxon>
        <taxon>Stramenopiles</taxon>
        <taxon>Oomycota</taxon>
        <taxon>Peronosporomycetes</taxon>
        <taxon>Peronosporales</taxon>
        <taxon>Peronosporaceae</taxon>
        <taxon>Phytophthora</taxon>
    </lineage>
</organism>
<name>W2LL10_PHYNI</name>
<reference evidence="1" key="1">
    <citation type="submission" date="2013-11" db="EMBL/GenBank/DDBJ databases">
        <title>The Genome Sequence of Phytophthora parasitica CHvinca01.</title>
        <authorList>
            <consortium name="The Broad Institute Genomics Platform"/>
            <person name="Russ C."/>
            <person name="Tyler B."/>
            <person name="Panabieres F."/>
            <person name="Shan W."/>
            <person name="Tripathy S."/>
            <person name="Grunwald N."/>
            <person name="Machado M."/>
            <person name="Johnson C.S."/>
            <person name="Arredondo F."/>
            <person name="Hong C."/>
            <person name="Coffey M."/>
            <person name="Young S.K."/>
            <person name="Zeng Q."/>
            <person name="Gargeya S."/>
            <person name="Fitzgerald M."/>
            <person name="Abouelleil A."/>
            <person name="Alvarado L."/>
            <person name="Chapman S.B."/>
            <person name="Gainer-Dewar J."/>
            <person name="Goldberg J."/>
            <person name="Griggs A."/>
            <person name="Gujja S."/>
            <person name="Hansen M."/>
            <person name="Howarth C."/>
            <person name="Imamovic A."/>
            <person name="Ireland A."/>
            <person name="Larimer J."/>
            <person name="McCowan C."/>
            <person name="Murphy C."/>
            <person name="Pearson M."/>
            <person name="Poon T.W."/>
            <person name="Priest M."/>
            <person name="Roberts A."/>
            <person name="Saif S."/>
            <person name="Shea T."/>
            <person name="Sykes S."/>
            <person name="Wortman J."/>
            <person name="Nusbaum C."/>
            <person name="Birren B."/>
        </authorList>
    </citation>
    <scope>NUCLEOTIDE SEQUENCE [LARGE SCALE GENOMIC DNA]</scope>
    <source>
        <strain evidence="1">CHvinca01</strain>
    </source>
</reference>
<dbReference type="EMBL" id="KI678594">
    <property type="protein sequence ID" value="ETL98153.1"/>
    <property type="molecule type" value="Genomic_DNA"/>
</dbReference>
<dbReference type="VEuPathDB" id="FungiDB:PPTG_22486"/>
<proteinExistence type="predicted"/>
<dbReference type="AlphaFoldDB" id="W2LL10"/>